<comment type="caution">
    <text evidence="9">The sequence shown here is derived from an EMBL/GenBank/DDBJ whole genome shotgun (WGS) entry which is preliminary data.</text>
</comment>
<dbReference type="EMBL" id="BTFW01000001">
    <property type="protein sequence ID" value="GMM61795.1"/>
    <property type="molecule type" value="Genomic_DNA"/>
</dbReference>
<dbReference type="RefSeq" id="WP_317975444.1">
    <property type="nucleotide sequence ID" value="NZ_BTFW01000001.1"/>
</dbReference>
<keyword evidence="4" id="KW-0249">Electron transport</keyword>
<dbReference type="InterPro" id="IPR002327">
    <property type="entry name" value="Cyt_c_1A/1B"/>
</dbReference>
<dbReference type="InterPro" id="IPR036909">
    <property type="entry name" value="Cyt_c-like_dom_sf"/>
</dbReference>
<evidence type="ECO:0000256" key="6">
    <source>
        <dbReference type="PROSITE-ProRule" id="PRU00433"/>
    </source>
</evidence>
<evidence type="ECO:0000256" key="1">
    <source>
        <dbReference type="ARBA" id="ARBA00022448"/>
    </source>
</evidence>
<keyword evidence="5 6" id="KW-0408">Iron</keyword>
<feature type="chain" id="PRO_5045592017" evidence="7">
    <location>
        <begin position="25"/>
        <end position="124"/>
    </location>
</feature>
<organism evidence="9 10">
    <name type="scientific">Novosphingobium pituita</name>
    <dbReference type="NCBI Taxonomy" id="3056842"/>
    <lineage>
        <taxon>Bacteria</taxon>
        <taxon>Pseudomonadati</taxon>
        <taxon>Pseudomonadota</taxon>
        <taxon>Alphaproteobacteria</taxon>
        <taxon>Sphingomonadales</taxon>
        <taxon>Sphingomonadaceae</taxon>
        <taxon>Novosphingobium</taxon>
    </lineage>
</organism>
<keyword evidence="3 6" id="KW-0479">Metal-binding</keyword>
<evidence type="ECO:0000256" key="2">
    <source>
        <dbReference type="ARBA" id="ARBA00022617"/>
    </source>
</evidence>
<dbReference type="Gene3D" id="1.10.760.10">
    <property type="entry name" value="Cytochrome c-like domain"/>
    <property type="match status" value="1"/>
</dbReference>
<accession>A0ABQ6P970</accession>
<keyword evidence="7" id="KW-0732">Signal</keyword>
<dbReference type="PANTHER" id="PTHR11961">
    <property type="entry name" value="CYTOCHROME C"/>
    <property type="match status" value="1"/>
</dbReference>
<sequence>MRRINWIVSALAGLAASVTAPAHAQNAGAGAAMFKQQCQMCHVNTAGAKGFAAPNLFGVVGRKAASTPFAYSAALKASGKTWDARTLDTFLTAPGKLVPGTRMAVAIPDPKKRADMIAYLKTLH</sequence>
<reference evidence="9 10" key="1">
    <citation type="submission" date="2023-06" db="EMBL/GenBank/DDBJ databases">
        <title>Draft genome sequence of Novosphingobium sp. strain IK01.</title>
        <authorList>
            <person name="Hatamoto M."/>
            <person name="Ikarashi T."/>
            <person name="Yamaguchi T."/>
        </authorList>
    </citation>
    <scope>NUCLEOTIDE SEQUENCE [LARGE SCALE GENOMIC DNA]</scope>
    <source>
        <strain evidence="9 10">IK01</strain>
    </source>
</reference>
<dbReference type="PROSITE" id="PS51007">
    <property type="entry name" value="CYTC"/>
    <property type="match status" value="1"/>
</dbReference>
<dbReference type="InterPro" id="IPR009056">
    <property type="entry name" value="Cyt_c-like_dom"/>
</dbReference>
<feature type="signal peptide" evidence="7">
    <location>
        <begin position="1"/>
        <end position="24"/>
    </location>
</feature>
<feature type="domain" description="Cytochrome c" evidence="8">
    <location>
        <begin position="25"/>
        <end position="124"/>
    </location>
</feature>
<keyword evidence="1" id="KW-0813">Transport</keyword>
<evidence type="ECO:0000313" key="9">
    <source>
        <dbReference type="EMBL" id="GMM61795.1"/>
    </source>
</evidence>
<evidence type="ECO:0000313" key="10">
    <source>
        <dbReference type="Proteomes" id="UP001187221"/>
    </source>
</evidence>
<dbReference type="PRINTS" id="PR00604">
    <property type="entry name" value="CYTCHRMECIAB"/>
</dbReference>
<evidence type="ECO:0000259" key="8">
    <source>
        <dbReference type="PROSITE" id="PS51007"/>
    </source>
</evidence>
<evidence type="ECO:0000256" key="5">
    <source>
        <dbReference type="ARBA" id="ARBA00023004"/>
    </source>
</evidence>
<dbReference type="Pfam" id="PF00034">
    <property type="entry name" value="Cytochrom_C"/>
    <property type="match status" value="1"/>
</dbReference>
<dbReference type="Proteomes" id="UP001187221">
    <property type="component" value="Unassembled WGS sequence"/>
</dbReference>
<protein>
    <submittedName>
        <fullName evidence="9">Cytochrome c family protein</fullName>
    </submittedName>
</protein>
<dbReference type="SUPFAM" id="SSF46626">
    <property type="entry name" value="Cytochrome c"/>
    <property type="match status" value="1"/>
</dbReference>
<evidence type="ECO:0000256" key="4">
    <source>
        <dbReference type="ARBA" id="ARBA00022982"/>
    </source>
</evidence>
<keyword evidence="2 6" id="KW-0349">Heme</keyword>
<evidence type="ECO:0000256" key="3">
    <source>
        <dbReference type="ARBA" id="ARBA00022723"/>
    </source>
</evidence>
<evidence type="ECO:0000256" key="7">
    <source>
        <dbReference type="SAM" id="SignalP"/>
    </source>
</evidence>
<name>A0ABQ6P970_9SPHN</name>
<gene>
    <name evidence="9" type="ORF">NUTIK01_25720</name>
</gene>
<proteinExistence type="predicted"/>
<keyword evidence="10" id="KW-1185">Reference proteome</keyword>